<feature type="transmembrane region" description="Helical" evidence="1">
    <location>
        <begin position="136"/>
        <end position="160"/>
    </location>
</feature>
<feature type="transmembrane region" description="Helical" evidence="1">
    <location>
        <begin position="389"/>
        <end position="413"/>
    </location>
</feature>
<reference evidence="2 3" key="2">
    <citation type="submission" date="2023-06" db="EMBL/GenBank/DDBJ databases">
        <title>Identification and characterization of horizontal gene transfer across gut microbiota members of farm animals based on homology search.</title>
        <authorList>
            <person name="Schwarzerova J."/>
            <person name="Nykrynova M."/>
            <person name="Jureckova K."/>
            <person name="Cejkova D."/>
            <person name="Rychlik I."/>
        </authorList>
    </citation>
    <scope>NUCLEOTIDE SEQUENCE [LARGE SCALE GENOMIC DNA]</scope>
    <source>
        <strain evidence="2 3">153_Feed</strain>
    </source>
</reference>
<feature type="transmembrane region" description="Helical" evidence="1">
    <location>
        <begin position="20"/>
        <end position="43"/>
    </location>
</feature>
<feature type="transmembrane region" description="Helical" evidence="1">
    <location>
        <begin position="94"/>
        <end position="124"/>
    </location>
</feature>
<dbReference type="RefSeq" id="WP_289511877.1">
    <property type="nucleotide sequence ID" value="NZ_JAUDEA010000018.1"/>
</dbReference>
<protein>
    <recommendedName>
        <fullName evidence="4">ABC-2 type transport system permease protein</fullName>
    </recommendedName>
</protein>
<feature type="transmembrane region" description="Helical" evidence="1">
    <location>
        <begin position="167"/>
        <end position="185"/>
    </location>
</feature>
<gene>
    <name evidence="2" type="ORF">QUW25_08995</name>
</gene>
<comment type="caution">
    <text evidence="2">The sequence shown here is derived from an EMBL/GenBank/DDBJ whole genome shotgun (WGS) entry which is preliminary data.</text>
</comment>
<reference evidence="3" key="1">
    <citation type="submission" date="2023-06" db="EMBL/GenBank/DDBJ databases">
        <title>Identification and characterization of horizontal gene transfer across gut microbiota members of farm animals based on homology search.</title>
        <authorList>
            <person name="Zeman M."/>
            <person name="Kubasova T."/>
            <person name="Jahodarova E."/>
            <person name="Nykrynova M."/>
            <person name="Rychlik I."/>
        </authorList>
    </citation>
    <scope>NUCLEOTIDE SEQUENCE [LARGE SCALE GENOMIC DNA]</scope>
    <source>
        <strain evidence="3">153_Feed</strain>
    </source>
</reference>
<keyword evidence="1" id="KW-1133">Transmembrane helix</keyword>
<proteinExistence type="predicted"/>
<reference evidence="2 3" key="3">
    <citation type="submission" date="2023-06" db="EMBL/GenBank/DDBJ databases">
        <authorList>
            <person name="Zeman M."/>
            <person name="Kubasova T."/>
            <person name="Jahodarova E."/>
            <person name="Nykrynova M."/>
            <person name="Rychlik I."/>
        </authorList>
    </citation>
    <scope>NUCLEOTIDE SEQUENCE [LARGE SCALE GENOMIC DNA]</scope>
    <source>
        <strain evidence="2 3">153_Feed</strain>
    </source>
</reference>
<organism evidence="2 3">
    <name type="scientific">Thermophilibacter provencensis</name>
    <dbReference type="NCBI Taxonomy" id="1852386"/>
    <lineage>
        <taxon>Bacteria</taxon>
        <taxon>Bacillati</taxon>
        <taxon>Actinomycetota</taxon>
        <taxon>Coriobacteriia</taxon>
        <taxon>Coriobacteriales</taxon>
        <taxon>Atopobiaceae</taxon>
        <taxon>Thermophilibacter</taxon>
    </lineage>
</organism>
<feature type="transmembrane region" description="Helical" evidence="1">
    <location>
        <begin position="312"/>
        <end position="334"/>
    </location>
</feature>
<feature type="transmembrane region" description="Helical" evidence="1">
    <location>
        <begin position="63"/>
        <end position="82"/>
    </location>
</feature>
<keyword evidence="1" id="KW-0812">Transmembrane</keyword>
<accession>A0ABT7V5C1</accession>
<feature type="transmembrane region" description="Helical" evidence="1">
    <location>
        <begin position="492"/>
        <end position="520"/>
    </location>
</feature>
<evidence type="ECO:0000256" key="1">
    <source>
        <dbReference type="SAM" id="Phobius"/>
    </source>
</evidence>
<name>A0ABT7V5C1_9ACTN</name>
<feature type="transmembrane region" description="Helical" evidence="1">
    <location>
        <begin position="271"/>
        <end position="292"/>
    </location>
</feature>
<keyword evidence="1" id="KW-0472">Membrane</keyword>
<feature type="transmembrane region" description="Helical" evidence="1">
    <location>
        <begin position="451"/>
        <end position="472"/>
    </location>
</feature>
<evidence type="ECO:0000313" key="3">
    <source>
        <dbReference type="Proteomes" id="UP001529256"/>
    </source>
</evidence>
<feature type="transmembrane region" description="Helical" evidence="1">
    <location>
        <begin position="219"/>
        <end position="237"/>
    </location>
</feature>
<evidence type="ECO:0008006" key="4">
    <source>
        <dbReference type="Google" id="ProtNLM"/>
    </source>
</evidence>
<dbReference type="EMBL" id="JAUDEA010000018">
    <property type="protein sequence ID" value="MDM8271800.1"/>
    <property type="molecule type" value="Genomic_DNA"/>
</dbReference>
<feature type="transmembrane region" description="Helical" evidence="1">
    <location>
        <begin position="419"/>
        <end position="444"/>
    </location>
</feature>
<keyword evidence="3" id="KW-1185">Reference proteome</keyword>
<dbReference type="Proteomes" id="UP001529256">
    <property type="component" value="Unassembled WGS sequence"/>
</dbReference>
<sequence length="535" mass="56429">MSTLADTLRLRVLDRRCRRALAIVLALRAWQWFARPIDFWSYIPGTSGALYGYMWVTDASSAAFLLVPLLVYACAGHLEGLLDAHRLVRMRSRGWAVADFLGIAAGKALMLSVVALVSGLVIVVPQVPAETASPQLVLAFLGILARQALFFLVCAVLMLAAYALTSLVPAAAVVALAYGAVGYLLQGRLLNDTPLDRWGWLCTMPPRNVPDTADALACMAKYAVAIATLMGVAALALRRRDVLGEGGSGPGEKSSRGERHLVLWLPLRRRYLGRVCACVGAAALVAFLLSRGNPIYALARLHAGTIFLPNDLGIDLFGTVGALLPPLALAWLLASFLTSDLTHAPLLLPRLSFGDVFFRAEISGQVCGARTPKRCNARTRWALIRTGQLALLAGAYGALAPTVAAAACLLGSGDVLEDVAAALAQVLPFSVAGSVLLVLLVNLLALRLDAVIAWAVVAVAHATSLVACVFLPESAVVALTPWLPSAAATAAFHAAPIGASAPLSLAYLLLLVLLACALVVREARRLDILGGDRHD</sequence>
<evidence type="ECO:0000313" key="2">
    <source>
        <dbReference type="EMBL" id="MDM8271800.1"/>
    </source>
</evidence>